<dbReference type="InterPro" id="IPR036691">
    <property type="entry name" value="Endo/exonu/phosph_ase_sf"/>
</dbReference>
<proteinExistence type="predicted"/>
<protein>
    <recommendedName>
        <fullName evidence="3">Endonuclease/exonuclease/phosphatase domain-containing protein</fullName>
    </recommendedName>
</protein>
<evidence type="ECO:0000313" key="1">
    <source>
        <dbReference type="EMBL" id="VVD02348.1"/>
    </source>
</evidence>
<dbReference type="EMBL" id="FZQP02006011">
    <property type="protein sequence ID" value="VVD02348.1"/>
    <property type="molecule type" value="Genomic_DNA"/>
</dbReference>
<feature type="non-terminal residue" evidence="1">
    <location>
        <position position="227"/>
    </location>
</feature>
<evidence type="ECO:0008006" key="3">
    <source>
        <dbReference type="Google" id="ProtNLM"/>
    </source>
</evidence>
<dbReference type="AlphaFoldDB" id="A0A5E4QXH7"/>
<dbReference type="Gene3D" id="3.60.10.10">
    <property type="entry name" value="Endonuclease/exonuclease/phosphatase"/>
    <property type="match status" value="1"/>
</dbReference>
<keyword evidence="2" id="KW-1185">Reference proteome</keyword>
<evidence type="ECO:0000313" key="2">
    <source>
        <dbReference type="Proteomes" id="UP000324832"/>
    </source>
</evidence>
<accession>A0A5E4QXH7</accession>
<organism evidence="1 2">
    <name type="scientific">Leptidea sinapis</name>
    <dbReference type="NCBI Taxonomy" id="189913"/>
    <lineage>
        <taxon>Eukaryota</taxon>
        <taxon>Metazoa</taxon>
        <taxon>Ecdysozoa</taxon>
        <taxon>Arthropoda</taxon>
        <taxon>Hexapoda</taxon>
        <taxon>Insecta</taxon>
        <taxon>Pterygota</taxon>
        <taxon>Neoptera</taxon>
        <taxon>Endopterygota</taxon>
        <taxon>Lepidoptera</taxon>
        <taxon>Glossata</taxon>
        <taxon>Ditrysia</taxon>
        <taxon>Papilionoidea</taxon>
        <taxon>Pieridae</taxon>
        <taxon>Dismorphiinae</taxon>
        <taxon>Leptidea</taxon>
    </lineage>
</organism>
<reference evidence="1 2" key="1">
    <citation type="submission" date="2017-07" db="EMBL/GenBank/DDBJ databases">
        <authorList>
            <person name="Talla V."/>
            <person name="Backstrom N."/>
        </authorList>
    </citation>
    <scope>NUCLEOTIDE SEQUENCE [LARGE SCALE GENOMIC DNA]</scope>
</reference>
<gene>
    <name evidence="1" type="ORF">LSINAPIS_LOCUS12588</name>
</gene>
<sequence>MAVKIALDKQPCFNIISAYVPQSGTVETEKDAFWDDLHSLLKNIQHEETVHLGGDLNGHVGSSNTNSERWHGGYAQLSENLSSMDTIHMTRNEMWVKFERLCNGKAEEHLGRTRSKKEPNKEMTCWSSEIKETVKAKKLTKDKTDYENSKKIKKETKRQIATYIAKTNSHFYNQLDSAKSEIDIHKIAKTRHNNTKDICNVKYINDSHNKMLTEDRALTNRWTEYYK</sequence>
<dbReference type="Proteomes" id="UP000324832">
    <property type="component" value="Unassembled WGS sequence"/>
</dbReference>
<dbReference type="SUPFAM" id="SSF56219">
    <property type="entry name" value="DNase I-like"/>
    <property type="match status" value="1"/>
</dbReference>
<name>A0A5E4QXH7_9NEOP</name>